<protein>
    <submittedName>
        <fullName evidence="1">Uncharacterized protein</fullName>
    </submittedName>
</protein>
<dbReference type="Proteomes" id="UP000481861">
    <property type="component" value="Unassembled WGS sequence"/>
</dbReference>
<dbReference type="AlphaFoldDB" id="A0A7C8I7K1"/>
<gene>
    <name evidence="1" type="ORF">BDV95DRAFT_619944</name>
</gene>
<keyword evidence="2" id="KW-1185">Reference proteome</keyword>
<evidence type="ECO:0000313" key="2">
    <source>
        <dbReference type="Proteomes" id="UP000481861"/>
    </source>
</evidence>
<comment type="caution">
    <text evidence="1">The sequence shown here is derived from an EMBL/GenBank/DDBJ whole genome shotgun (WGS) entry which is preliminary data.</text>
</comment>
<proteinExistence type="predicted"/>
<sequence>MDPHPGAAKLRLAALQRECGTSQAAMLWSMLLTICAIRGLTQLSGICSDNGEDKYTWMFSASSVTKPWFLSYFCAMCDPCRRLLGYYHDESYDEAMRLAQEPRPFRFGEAPRYISWRDLTVRLGYILVFDNLIHVVWLRYFYDGPYTAYVSNSELLTVLLVVRMCVYGIAKVQTLLECQDDDVEVGVATDQKSRDLEDKGAGLPDICRGYYDGIPSS</sequence>
<evidence type="ECO:0000313" key="1">
    <source>
        <dbReference type="EMBL" id="KAF2870151.1"/>
    </source>
</evidence>
<reference evidence="1 2" key="1">
    <citation type="submission" date="2020-01" db="EMBL/GenBank/DDBJ databases">
        <authorList>
            <consortium name="DOE Joint Genome Institute"/>
            <person name="Haridas S."/>
            <person name="Albert R."/>
            <person name="Binder M."/>
            <person name="Bloem J."/>
            <person name="Labutti K."/>
            <person name="Salamov A."/>
            <person name="Andreopoulos B."/>
            <person name="Baker S.E."/>
            <person name="Barry K."/>
            <person name="Bills G."/>
            <person name="Bluhm B.H."/>
            <person name="Cannon C."/>
            <person name="Castanera R."/>
            <person name="Culley D.E."/>
            <person name="Daum C."/>
            <person name="Ezra D."/>
            <person name="Gonzalez J.B."/>
            <person name="Henrissat B."/>
            <person name="Kuo A."/>
            <person name="Liang C."/>
            <person name="Lipzen A."/>
            <person name="Lutzoni F."/>
            <person name="Magnuson J."/>
            <person name="Mondo S."/>
            <person name="Nolan M."/>
            <person name="Ohm R."/>
            <person name="Pangilinan J."/>
            <person name="Park H.-J.H."/>
            <person name="Ramirez L."/>
            <person name="Alfaro M."/>
            <person name="Sun H."/>
            <person name="Tritt A."/>
            <person name="Yoshinaga Y."/>
            <person name="Zwiers L.-H.L."/>
            <person name="Turgeon B.G."/>
            <person name="Goodwin S.B."/>
            <person name="Spatafora J.W."/>
            <person name="Crous P.W."/>
            <person name="Grigoriev I.V."/>
        </authorList>
    </citation>
    <scope>NUCLEOTIDE SEQUENCE [LARGE SCALE GENOMIC DNA]</scope>
    <source>
        <strain evidence="1 2">CBS 611.86</strain>
    </source>
</reference>
<dbReference type="EMBL" id="JAADJZ010000014">
    <property type="protein sequence ID" value="KAF2870151.1"/>
    <property type="molecule type" value="Genomic_DNA"/>
</dbReference>
<name>A0A7C8I7K1_9PLEO</name>
<organism evidence="1 2">
    <name type="scientific">Massariosphaeria phaeospora</name>
    <dbReference type="NCBI Taxonomy" id="100035"/>
    <lineage>
        <taxon>Eukaryota</taxon>
        <taxon>Fungi</taxon>
        <taxon>Dikarya</taxon>
        <taxon>Ascomycota</taxon>
        <taxon>Pezizomycotina</taxon>
        <taxon>Dothideomycetes</taxon>
        <taxon>Pleosporomycetidae</taxon>
        <taxon>Pleosporales</taxon>
        <taxon>Pleosporales incertae sedis</taxon>
        <taxon>Massariosphaeria</taxon>
    </lineage>
</organism>
<accession>A0A7C8I7K1</accession>
<dbReference type="OrthoDB" id="3685345at2759"/>